<evidence type="ECO:0000256" key="1">
    <source>
        <dbReference type="SAM" id="MobiDB-lite"/>
    </source>
</evidence>
<protein>
    <submittedName>
        <fullName evidence="2">Uncharacterized protein</fullName>
    </submittedName>
</protein>
<proteinExistence type="predicted"/>
<reference evidence="2" key="1">
    <citation type="journal article" date="2020" name="New Phytol.">
        <title>Comparative genomics reveals dynamic genome evolution in host specialist ectomycorrhizal fungi.</title>
        <authorList>
            <person name="Lofgren L.A."/>
            <person name="Nguyen N.H."/>
            <person name="Vilgalys R."/>
            <person name="Ruytinx J."/>
            <person name="Liao H.L."/>
            <person name="Branco S."/>
            <person name="Kuo A."/>
            <person name="LaButti K."/>
            <person name="Lipzen A."/>
            <person name="Andreopoulos W."/>
            <person name="Pangilinan J."/>
            <person name="Riley R."/>
            <person name="Hundley H."/>
            <person name="Na H."/>
            <person name="Barry K."/>
            <person name="Grigoriev I.V."/>
            <person name="Stajich J.E."/>
            <person name="Kennedy P.G."/>
        </authorList>
    </citation>
    <scope>NUCLEOTIDE SEQUENCE</scope>
    <source>
        <strain evidence="2">MN1</strain>
    </source>
</reference>
<dbReference type="GeneID" id="64626498"/>
<name>A0A9P7JHI2_9AGAM</name>
<comment type="caution">
    <text evidence="2">The sequence shown here is derived from an EMBL/GenBank/DDBJ whole genome shotgun (WGS) entry which is preliminary data.</text>
</comment>
<keyword evidence="3" id="KW-1185">Reference proteome</keyword>
<dbReference type="AlphaFoldDB" id="A0A9P7JHI2"/>
<evidence type="ECO:0000313" key="2">
    <source>
        <dbReference type="EMBL" id="KAG1822570.1"/>
    </source>
</evidence>
<dbReference type="EMBL" id="JABBWG010000005">
    <property type="protein sequence ID" value="KAG1822570.1"/>
    <property type="molecule type" value="Genomic_DNA"/>
</dbReference>
<evidence type="ECO:0000313" key="3">
    <source>
        <dbReference type="Proteomes" id="UP000807769"/>
    </source>
</evidence>
<accession>A0A9P7JHI2</accession>
<sequence>MQKCLSMPDRRTLAIILILVTCTRYAHVYTASHLIRPEADVFREYRRHHNENTTSPPLSATAGARQVFAGMLLNLHKYYLCPPKQHGSYSPEKQGTQVLAPFPFVLDSRVAEDAYNLSTSGNSKRRPLGGHGNEAEDTRPNSSADALEGATSPEGISVLGTRSRHPSNDQIPNDHLHFPEWPRACSIANNVAAGTKGMPCGEQHAHHREMKII</sequence>
<dbReference type="Proteomes" id="UP000807769">
    <property type="component" value="Unassembled WGS sequence"/>
</dbReference>
<feature type="region of interest" description="Disordered" evidence="1">
    <location>
        <begin position="116"/>
        <end position="175"/>
    </location>
</feature>
<organism evidence="2 3">
    <name type="scientific">Suillus subaureus</name>
    <dbReference type="NCBI Taxonomy" id="48587"/>
    <lineage>
        <taxon>Eukaryota</taxon>
        <taxon>Fungi</taxon>
        <taxon>Dikarya</taxon>
        <taxon>Basidiomycota</taxon>
        <taxon>Agaricomycotina</taxon>
        <taxon>Agaricomycetes</taxon>
        <taxon>Agaricomycetidae</taxon>
        <taxon>Boletales</taxon>
        <taxon>Suillineae</taxon>
        <taxon>Suillaceae</taxon>
        <taxon>Suillus</taxon>
    </lineage>
</organism>
<gene>
    <name evidence="2" type="ORF">BJ212DRAFT_1296596</name>
</gene>
<dbReference type="RefSeq" id="XP_041196976.1">
    <property type="nucleotide sequence ID" value="XM_041332481.1"/>
</dbReference>